<dbReference type="AlphaFoldDB" id="A0A2R5EY51"/>
<evidence type="ECO:0000259" key="1">
    <source>
        <dbReference type="Pfam" id="PF01636"/>
    </source>
</evidence>
<keyword evidence="2" id="KW-0808">Transferase</keyword>
<dbReference type="Gene3D" id="3.90.1200.10">
    <property type="match status" value="1"/>
</dbReference>
<dbReference type="InterPro" id="IPR002575">
    <property type="entry name" value="Aminoglycoside_PTrfase"/>
</dbReference>
<accession>A0A2R5EY51</accession>
<dbReference type="RefSeq" id="WP_108995419.1">
    <property type="nucleotide sequence ID" value="NZ_BDQX01000381.1"/>
</dbReference>
<gene>
    <name evidence="2" type="ORF">PAT3040_05824</name>
</gene>
<comment type="caution">
    <text evidence="2">The sequence shown here is derived from an EMBL/GenBank/DDBJ whole genome shotgun (WGS) entry which is preliminary data.</text>
</comment>
<reference evidence="2 3" key="1">
    <citation type="submission" date="2017-08" db="EMBL/GenBank/DDBJ databases">
        <title>Substantial Increase in Enzyme Production by Combined Drug-Resistance Mutations in Paenibacillus agaridevorans.</title>
        <authorList>
            <person name="Tanaka Y."/>
            <person name="Funane K."/>
            <person name="Hosaka T."/>
            <person name="Shiwa Y."/>
            <person name="Fujita N."/>
            <person name="Miyazaki T."/>
            <person name="Yoshikawa H."/>
            <person name="Murakami K."/>
            <person name="Kasahara K."/>
            <person name="Inaoka T."/>
            <person name="Hiraga Y."/>
            <person name="Ochi K."/>
        </authorList>
    </citation>
    <scope>NUCLEOTIDE SEQUENCE [LARGE SCALE GENOMIC DNA]</scope>
    <source>
        <strain evidence="2 3">T-3040</strain>
    </source>
</reference>
<dbReference type="GO" id="GO:0016740">
    <property type="term" value="F:transferase activity"/>
    <property type="evidence" value="ECO:0007669"/>
    <property type="project" value="UniProtKB-KW"/>
</dbReference>
<protein>
    <submittedName>
        <fullName evidence="2">Aminoglycoside phosphotransferase</fullName>
    </submittedName>
</protein>
<dbReference type="InterPro" id="IPR051678">
    <property type="entry name" value="AGP_Transferase"/>
</dbReference>
<dbReference type="EMBL" id="BDQX01000381">
    <property type="protein sequence ID" value="GBG11045.1"/>
    <property type="molecule type" value="Genomic_DNA"/>
</dbReference>
<organism evidence="2 3">
    <name type="scientific">Paenibacillus agaridevorans</name>
    <dbReference type="NCBI Taxonomy" id="171404"/>
    <lineage>
        <taxon>Bacteria</taxon>
        <taxon>Bacillati</taxon>
        <taxon>Bacillota</taxon>
        <taxon>Bacilli</taxon>
        <taxon>Bacillales</taxon>
        <taxon>Paenibacillaceae</taxon>
        <taxon>Paenibacillus</taxon>
    </lineage>
</organism>
<feature type="domain" description="Aminoglycoside phosphotransferase" evidence="1">
    <location>
        <begin position="31"/>
        <end position="246"/>
    </location>
</feature>
<dbReference type="Gene3D" id="3.30.200.20">
    <property type="entry name" value="Phosphorylase Kinase, domain 1"/>
    <property type="match status" value="1"/>
</dbReference>
<dbReference type="PANTHER" id="PTHR21310">
    <property type="entry name" value="AMINOGLYCOSIDE PHOSPHOTRANSFERASE-RELATED-RELATED"/>
    <property type="match status" value="1"/>
</dbReference>
<dbReference type="Pfam" id="PF01636">
    <property type="entry name" value="APH"/>
    <property type="match status" value="1"/>
</dbReference>
<evidence type="ECO:0000313" key="2">
    <source>
        <dbReference type="EMBL" id="GBG11045.1"/>
    </source>
</evidence>
<dbReference type="InterPro" id="IPR011009">
    <property type="entry name" value="Kinase-like_dom_sf"/>
</dbReference>
<keyword evidence="3" id="KW-1185">Reference proteome</keyword>
<dbReference type="Proteomes" id="UP000245202">
    <property type="component" value="Unassembled WGS sequence"/>
</dbReference>
<proteinExistence type="predicted"/>
<evidence type="ECO:0000313" key="3">
    <source>
        <dbReference type="Proteomes" id="UP000245202"/>
    </source>
</evidence>
<name>A0A2R5EY51_9BACL</name>
<dbReference type="SUPFAM" id="SSF56112">
    <property type="entry name" value="Protein kinase-like (PK-like)"/>
    <property type="match status" value="1"/>
</dbReference>
<sequence length="309" mass="34993">MITMIEERVLRWIERAVHPEAKIKSIERLMGGVSTPIHRVIIDVRGEEHRLVLRQYTDEEWLESEPDLAKHEAESLRKASGAADIDAPNVVAYDETGSECGLPTLLMTHLDGRVVLEPEDVRAWTDRMARTLTRLHVGASTEGFPWTYGAYSDAAKFDASGWTSVPDRWKRAIEILLGPKPAFVPRFIHRDYHPTNLLWVDGEVSGVVDWVNGCIGPAGIDVGHCRVNLAQLHGVEAADAFLESYRRYAGDNFDYNPYWDLATLVDYAFGEPEVYQGWIDLGFAKLRNELVMERLDAYLESVLARENEI</sequence>